<dbReference type="KEGG" id="hws:RNZ46_16145"/>
<accession>A0AA97EN65</accession>
<protein>
    <submittedName>
        <fullName evidence="1">Uncharacterized protein</fullName>
    </submittedName>
</protein>
<dbReference type="RefSeq" id="WP_316983204.1">
    <property type="nucleotide sequence ID" value="NZ_CP136521.1"/>
</dbReference>
<reference evidence="2" key="1">
    <citation type="submission" date="2024-06" db="EMBL/GenBank/DDBJ databases">
        <title>Hwangdonia haimaensis gen. nov., sp. nov., a member of the family Flavobacteriaceae isolated from the haima cold seep.</title>
        <authorList>
            <person name="Li J."/>
        </authorList>
    </citation>
    <scope>NUCLEOTIDE SEQUENCE [LARGE SCALE GENOMIC DNA]</scope>
    <source>
        <strain evidence="2">SCSIO 19198</strain>
    </source>
</reference>
<evidence type="ECO:0000313" key="2">
    <source>
        <dbReference type="Proteomes" id="UP001302486"/>
    </source>
</evidence>
<dbReference type="AlphaFoldDB" id="A0AA97EN65"/>
<sequence>MKILIFIIILSITFHGHSQYKLKNKVAKKKLASTTLVNKSLPLKSVKEKTLKRGQKFSDIPLVNFPEKKLKLRASKSWRITPQRPSIPGLSFEFDGTYSRESFSLGARHIHTAATSSGYLYRTYSGFIKYTTQRGGEYRMKISLVNDNFPGDIFEPERYMLIQLGDREIRTSLNDVRNREVNIAFSTQNAGIIRIGISGVNPDREKPSHLSVSAIQIDKI</sequence>
<proteinExistence type="predicted"/>
<evidence type="ECO:0000313" key="1">
    <source>
        <dbReference type="EMBL" id="WOD43520.1"/>
    </source>
</evidence>
<gene>
    <name evidence="1" type="ORF">RNZ46_16145</name>
</gene>
<dbReference type="EMBL" id="CP136521">
    <property type="protein sequence ID" value="WOD43520.1"/>
    <property type="molecule type" value="Genomic_DNA"/>
</dbReference>
<name>A0AA97EN65_9FLAO</name>
<dbReference type="Proteomes" id="UP001302486">
    <property type="component" value="Chromosome"/>
</dbReference>
<keyword evidence="2" id="KW-1185">Reference proteome</keyword>
<organism evidence="1 2">
    <name type="scientific">Hwangdonia lutea</name>
    <dbReference type="NCBI Taxonomy" id="3075823"/>
    <lineage>
        <taxon>Bacteria</taxon>
        <taxon>Pseudomonadati</taxon>
        <taxon>Bacteroidota</taxon>
        <taxon>Flavobacteriia</taxon>
        <taxon>Flavobacteriales</taxon>
        <taxon>Flavobacteriaceae</taxon>
        <taxon>Hwangdonia</taxon>
    </lineage>
</organism>